<dbReference type="eggNOG" id="KOG2847">
    <property type="taxonomic scope" value="Eukaryota"/>
</dbReference>
<dbReference type="PANTHER" id="PTHR12497">
    <property type="entry name" value="TAZ PROTEIN TAFAZZIN"/>
    <property type="match status" value="1"/>
</dbReference>
<gene>
    <name evidence="14" type="primary">TBLA0C05315</name>
    <name evidence="14" type="ORF">TBLA_0C05315</name>
</gene>
<evidence type="ECO:0000256" key="4">
    <source>
        <dbReference type="ARBA" id="ARBA00022787"/>
    </source>
</evidence>
<evidence type="ECO:0000256" key="7">
    <source>
        <dbReference type="ARBA" id="ARBA00023128"/>
    </source>
</evidence>
<evidence type="ECO:0000256" key="12">
    <source>
        <dbReference type="RuleBase" id="RU365062"/>
    </source>
</evidence>
<evidence type="ECO:0000256" key="6">
    <source>
        <dbReference type="ARBA" id="ARBA00023098"/>
    </source>
</evidence>
<dbReference type="EMBL" id="HE806318">
    <property type="protein sequence ID" value="CCH60328.1"/>
    <property type="molecule type" value="Genomic_DNA"/>
</dbReference>
<keyword evidence="4" id="KW-1000">Mitochondrion outer membrane</keyword>
<accession>I2H1S6</accession>
<dbReference type="GO" id="GO:0007007">
    <property type="term" value="P:inner mitochondrial membrane organization"/>
    <property type="evidence" value="ECO:0007669"/>
    <property type="project" value="TreeGrafter"/>
</dbReference>
<evidence type="ECO:0000256" key="2">
    <source>
        <dbReference type="ARBA" id="ARBA00010524"/>
    </source>
</evidence>
<dbReference type="GO" id="GO:0005743">
    <property type="term" value="C:mitochondrial inner membrane"/>
    <property type="evidence" value="ECO:0007669"/>
    <property type="project" value="UniProtKB-SubCell"/>
</dbReference>
<evidence type="ECO:0000256" key="1">
    <source>
        <dbReference type="ARBA" id="ARBA00004137"/>
    </source>
</evidence>
<evidence type="ECO:0000259" key="13">
    <source>
        <dbReference type="SMART" id="SM00563"/>
    </source>
</evidence>
<dbReference type="PRINTS" id="PR00979">
    <property type="entry name" value="TAFAZZIN"/>
</dbReference>
<dbReference type="HOGENOM" id="CLU_046747_1_1_1"/>
<dbReference type="GO" id="GO:0005741">
    <property type="term" value="C:mitochondrial outer membrane"/>
    <property type="evidence" value="ECO:0007669"/>
    <property type="project" value="UniProtKB-SubCell"/>
</dbReference>
<evidence type="ECO:0000256" key="9">
    <source>
        <dbReference type="ARBA" id="ARBA00023315"/>
    </source>
</evidence>
<organism evidence="14 15">
    <name type="scientific">Henningerozyma blattae (strain ATCC 34711 / CBS 6284 / DSM 70876 / NBRC 10599 / NRRL Y-10934 / UCD 77-7)</name>
    <name type="common">Yeast</name>
    <name type="synonym">Tetrapisispora blattae</name>
    <dbReference type="NCBI Taxonomy" id="1071380"/>
    <lineage>
        <taxon>Eukaryota</taxon>
        <taxon>Fungi</taxon>
        <taxon>Dikarya</taxon>
        <taxon>Ascomycota</taxon>
        <taxon>Saccharomycotina</taxon>
        <taxon>Saccharomycetes</taxon>
        <taxon>Saccharomycetales</taxon>
        <taxon>Saccharomycetaceae</taxon>
        <taxon>Henningerozyma</taxon>
    </lineage>
</organism>
<dbReference type="CDD" id="cd07989">
    <property type="entry name" value="LPLAT_AGPAT-like"/>
    <property type="match status" value="1"/>
</dbReference>
<dbReference type="FunCoup" id="I2H1S6">
    <property type="interactions" value="120"/>
</dbReference>
<dbReference type="GO" id="GO:0047184">
    <property type="term" value="F:1-acylglycerophosphocholine O-acyltransferase activity"/>
    <property type="evidence" value="ECO:0007669"/>
    <property type="project" value="TreeGrafter"/>
</dbReference>
<dbReference type="InParanoid" id="I2H1S6"/>
<proteinExistence type="inferred from homology"/>
<evidence type="ECO:0000256" key="3">
    <source>
        <dbReference type="ARBA" id="ARBA00022679"/>
    </source>
</evidence>
<dbReference type="InterPro" id="IPR000872">
    <property type="entry name" value="Tafazzin"/>
</dbReference>
<keyword evidence="7" id="KW-0496">Mitochondrion</keyword>
<dbReference type="GeneID" id="14495308"/>
<dbReference type="RefSeq" id="XP_004179847.1">
    <property type="nucleotide sequence ID" value="XM_004179799.1"/>
</dbReference>
<dbReference type="InterPro" id="IPR002123">
    <property type="entry name" value="Plipid/glycerol_acylTrfase"/>
</dbReference>
<evidence type="ECO:0000256" key="10">
    <source>
        <dbReference type="ARBA" id="ARBA00024323"/>
    </source>
</evidence>
<comment type="subcellular location">
    <subcellularLocation>
        <location evidence="1">Mitochondrion inner membrane</location>
        <topology evidence="1">Peripheral membrane protein</topology>
        <orientation evidence="1">Intermembrane side</orientation>
    </subcellularLocation>
    <subcellularLocation>
        <location evidence="10">Mitochondrion outer membrane</location>
        <topology evidence="10">Peripheral membrane protein</topology>
        <orientation evidence="10">Intermembrane side</orientation>
    </subcellularLocation>
</comment>
<dbReference type="KEGG" id="tbl:TBLA_0C05315"/>
<protein>
    <recommendedName>
        <fullName evidence="12">Tafazzin family protein</fullName>
    </recommendedName>
</protein>
<dbReference type="GO" id="GO:0035965">
    <property type="term" value="P:cardiolipin acyl-chain remodeling"/>
    <property type="evidence" value="ECO:0007669"/>
    <property type="project" value="TreeGrafter"/>
</dbReference>
<dbReference type="Proteomes" id="UP000002866">
    <property type="component" value="Chromosome 3"/>
</dbReference>
<name>I2H1S6_HENB6</name>
<dbReference type="OrthoDB" id="193467at2759"/>
<dbReference type="STRING" id="1071380.I2H1S6"/>
<dbReference type="AlphaFoldDB" id="I2H1S6"/>
<keyword evidence="5" id="KW-0999">Mitochondrion inner membrane</keyword>
<dbReference type="PANTHER" id="PTHR12497:SF0">
    <property type="entry name" value="TAFAZZIN"/>
    <property type="match status" value="1"/>
</dbReference>
<evidence type="ECO:0000256" key="5">
    <source>
        <dbReference type="ARBA" id="ARBA00022792"/>
    </source>
</evidence>
<keyword evidence="3" id="KW-0808">Transferase</keyword>
<keyword evidence="15" id="KW-1185">Reference proteome</keyword>
<sequence>MSFVNVLKRGDDFLNEHDRDSSIWRACSYATCLFTVGASKLVLKTFYNVKVANLEKLEAALEDSRKEDRGLLTIMNHMSVVDDPFLWAVFPWRLYRNLDDIRWGLGADNVCFKNSFFEYFFSLGQILSTKRFGTGPFQGSIDACIRLLSENRRTLQNKDSNLSISESLSNEYLLDSSFKRSRPPWVHVFPEGFVLQLFPPFSNSMRYFKWGTARLILEATEPPIIVPIFSTGFEKIAPENTAEQGIKRYLPANIGAEVNVTIGNRINDNIIEKYRDEWKDLVKKYGDPNNPYDLSHELKYGKEAEDLRSRVVADLRAHVAHIRSQQALPNEDKKFADPKWWKLYTNSEGVSDPTVKFIGKNWAVKRFQSFLNVMPEGANDEKNKG</sequence>
<dbReference type="OMA" id="IMRYFKW"/>
<comment type="catalytic activity">
    <reaction evidence="11">
        <text>1'-[1,2-diacyl-sn-glycero-3-phospho],3'-[1-acyl-sn-glycero-3-phospho]-glycerol + a 1,2-diacyl-sn-glycero-3-phosphocholine = a cardiolipin + a 1-acyl-sn-glycero-3-phosphocholine</text>
        <dbReference type="Rhea" id="RHEA:33731"/>
        <dbReference type="ChEBI" id="CHEBI:57643"/>
        <dbReference type="ChEBI" id="CHEBI:58168"/>
        <dbReference type="ChEBI" id="CHEBI:62237"/>
        <dbReference type="ChEBI" id="CHEBI:64743"/>
    </reaction>
    <physiologicalReaction direction="left-to-right" evidence="11">
        <dbReference type="Rhea" id="RHEA:33732"/>
    </physiologicalReaction>
    <physiologicalReaction direction="right-to-left" evidence="11">
        <dbReference type="Rhea" id="RHEA:33733"/>
    </physiologicalReaction>
</comment>
<evidence type="ECO:0000256" key="8">
    <source>
        <dbReference type="ARBA" id="ARBA00023136"/>
    </source>
</evidence>
<feature type="domain" description="Phospholipid/glycerol acyltransferase" evidence="13">
    <location>
        <begin position="71"/>
        <end position="233"/>
    </location>
</feature>
<dbReference type="SMART" id="SM00563">
    <property type="entry name" value="PlsC"/>
    <property type="match status" value="1"/>
</dbReference>
<keyword evidence="6" id="KW-0443">Lipid metabolism</keyword>
<reference evidence="14 15" key="1">
    <citation type="journal article" date="2011" name="Proc. Natl. Acad. Sci. U.S.A.">
        <title>Evolutionary erosion of yeast sex chromosomes by mating-type switching accidents.</title>
        <authorList>
            <person name="Gordon J.L."/>
            <person name="Armisen D."/>
            <person name="Proux-Wera E."/>
            <person name="Oheigeartaigh S.S."/>
            <person name="Byrne K.P."/>
            <person name="Wolfe K.H."/>
        </authorList>
    </citation>
    <scope>NUCLEOTIDE SEQUENCE [LARGE SCALE GENOMIC DNA]</scope>
    <source>
        <strain evidence="15">ATCC 34711 / CBS 6284 / DSM 70876 / NBRC 10599 / NRRL Y-10934 / UCD 77-7</strain>
    </source>
</reference>
<evidence type="ECO:0000313" key="15">
    <source>
        <dbReference type="Proteomes" id="UP000002866"/>
    </source>
</evidence>
<evidence type="ECO:0000256" key="11">
    <source>
        <dbReference type="ARBA" id="ARBA00047906"/>
    </source>
</evidence>
<keyword evidence="8" id="KW-0472">Membrane</keyword>
<dbReference type="Pfam" id="PF01553">
    <property type="entry name" value="Acyltransferase"/>
    <property type="match status" value="1"/>
</dbReference>
<comment type="similarity">
    <text evidence="2 12">Belongs to the taffazin family.</text>
</comment>
<evidence type="ECO:0000313" key="14">
    <source>
        <dbReference type="EMBL" id="CCH60328.1"/>
    </source>
</evidence>
<keyword evidence="9" id="KW-0012">Acyltransferase</keyword>